<accession>A0AAV3YYT2</accession>
<keyword evidence="3" id="KW-1185">Reference proteome</keyword>
<dbReference type="EMBL" id="BLXT01001713">
    <property type="protein sequence ID" value="GFN87366.1"/>
    <property type="molecule type" value="Genomic_DNA"/>
</dbReference>
<keyword evidence="1" id="KW-0472">Membrane</keyword>
<gene>
    <name evidence="2" type="ORF">PoB_001387200</name>
</gene>
<evidence type="ECO:0000313" key="3">
    <source>
        <dbReference type="Proteomes" id="UP000735302"/>
    </source>
</evidence>
<evidence type="ECO:0008006" key="4">
    <source>
        <dbReference type="Google" id="ProtNLM"/>
    </source>
</evidence>
<reference evidence="2 3" key="1">
    <citation type="journal article" date="2021" name="Elife">
        <title>Chloroplast acquisition without the gene transfer in kleptoplastic sea slugs, Plakobranchus ocellatus.</title>
        <authorList>
            <person name="Maeda T."/>
            <person name="Takahashi S."/>
            <person name="Yoshida T."/>
            <person name="Shimamura S."/>
            <person name="Takaki Y."/>
            <person name="Nagai Y."/>
            <person name="Toyoda A."/>
            <person name="Suzuki Y."/>
            <person name="Arimoto A."/>
            <person name="Ishii H."/>
            <person name="Satoh N."/>
            <person name="Nishiyama T."/>
            <person name="Hasebe M."/>
            <person name="Maruyama T."/>
            <person name="Minagawa J."/>
            <person name="Obokata J."/>
            <person name="Shigenobu S."/>
        </authorList>
    </citation>
    <scope>NUCLEOTIDE SEQUENCE [LARGE SCALE GENOMIC DNA]</scope>
</reference>
<keyword evidence="1" id="KW-0812">Transmembrane</keyword>
<sequence length="101" mass="12238">MWGSRCMSGPLLTWLCCNVLTFRGRITKVAEFRMLLISCLFGHILIRMMSDLRYDCADTLFENISRKGIKRKKTWLTNYDDRRRICVKMCWMHLRKRQDRK</sequence>
<dbReference type="Proteomes" id="UP000735302">
    <property type="component" value="Unassembled WGS sequence"/>
</dbReference>
<evidence type="ECO:0000256" key="1">
    <source>
        <dbReference type="SAM" id="Phobius"/>
    </source>
</evidence>
<proteinExistence type="predicted"/>
<feature type="transmembrane region" description="Helical" evidence="1">
    <location>
        <begin position="32"/>
        <end position="50"/>
    </location>
</feature>
<dbReference type="AlphaFoldDB" id="A0AAV3YYT2"/>
<name>A0AAV3YYT2_9GAST</name>
<organism evidence="2 3">
    <name type="scientific">Plakobranchus ocellatus</name>
    <dbReference type="NCBI Taxonomy" id="259542"/>
    <lineage>
        <taxon>Eukaryota</taxon>
        <taxon>Metazoa</taxon>
        <taxon>Spiralia</taxon>
        <taxon>Lophotrochozoa</taxon>
        <taxon>Mollusca</taxon>
        <taxon>Gastropoda</taxon>
        <taxon>Heterobranchia</taxon>
        <taxon>Euthyneura</taxon>
        <taxon>Panpulmonata</taxon>
        <taxon>Sacoglossa</taxon>
        <taxon>Placobranchoidea</taxon>
        <taxon>Plakobranchidae</taxon>
        <taxon>Plakobranchus</taxon>
    </lineage>
</organism>
<keyword evidence="1" id="KW-1133">Transmembrane helix</keyword>
<comment type="caution">
    <text evidence="2">The sequence shown here is derived from an EMBL/GenBank/DDBJ whole genome shotgun (WGS) entry which is preliminary data.</text>
</comment>
<evidence type="ECO:0000313" key="2">
    <source>
        <dbReference type="EMBL" id="GFN87366.1"/>
    </source>
</evidence>
<protein>
    <recommendedName>
        <fullName evidence="4">Secreted protein</fullName>
    </recommendedName>
</protein>